<dbReference type="InterPro" id="IPR019734">
    <property type="entry name" value="TPR_rpt"/>
</dbReference>
<evidence type="ECO:0000256" key="2">
    <source>
        <dbReference type="SAM" id="SignalP"/>
    </source>
</evidence>
<protein>
    <recommendedName>
        <fullName evidence="5">Zn-dependent protease</fullName>
    </recommendedName>
</protein>
<feature type="repeat" description="TPR" evidence="1">
    <location>
        <begin position="237"/>
        <end position="270"/>
    </location>
</feature>
<dbReference type="Pfam" id="PF06267">
    <property type="entry name" value="DUF1028"/>
    <property type="match status" value="1"/>
</dbReference>
<dbReference type="InterPro" id="IPR029055">
    <property type="entry name" value="Ntn_hydrolases_N"/>
</dbReference>
<accession>A0ABQ1SFT0</accession>
<organism evidence="3 4">
    <name type="scientific">Psychroflexus planctonicus</name>
    <dbReference type="NCBI Taxonomy" id="1526575"/>
    <lineage>
        <taxon>Bacteria</taxon>
        <taxon>Pseudomonadati</taxon>
        <taxon>Bacteroidota</taxon>
        <taxon>Flavobacteriia</taxon>
        <taxon>Flavobacteriales</taxon>
        <taxon>Flavobacteriaceae</taxon>
        <taxon>Psychroflexus</taxon>
    </lineage>
</organism>
<proteinExistence type="predicted"/>
<keyword evidence="1" id="KW-0802">TPR repeat</keyword>
<dbReference type="PROSITE" id="PS50005">
    <property type="entry name" value="TPR"/>
    <property type="match status" value="1"/>
</dbReference>
<dbReference type="RefSeq" id="WP_188458377.1">
    <property type="nucleotide sequence ID" value="NZ_BMGM01000005.1"/>
</dbReference>
<name>A0ABQ1SFT0_9FLAO</name>
<evidence type="ECO:0000256" key="1">
    <source>
        <dbReference type="PROSITE-ProRule" id="PRU00339"/>
    </source>
</evidence>
<dbReference type="InterPro" id="IPR010430">
    <property type="entry name" value="DUF1028"/>
</dbReference>
<evidence type="ECO:0008006" key="5">
    <source>
        <dbReference type="Google" id="ProtNLM"/>
    </source>
</evidence>
<comment type="caution">
    <text evidence="3">The sequence shown here is derived from an EMBL/GenBank/DDBJ whole genome shotgun (WGS) entry which is preliminary data.</text>
</comment>
<dbReference type="Proteomes" id="UP000599179">
    <property type="component" value="Unassembled WGS sequence"/>
</dbReference>
<dbReference type="PANTHER" id="PTHR39328">
    <property type="entry name" value="BLL2871 PROTEIN"/>
    <property type="match status" value="1"/>
</dbReference>
<dbReference type="EMBL" id="BMGM01000005">
    <property type="protein sequence ID" value="GGE34884.1"/>
    <property type="molecule type" value="Genomic_DNA"/>
</dbReference>
<evidence type="ECO:0000313" key="4">
    <source>
        <dbReference type="Proteomes" id="UP000599179"/>
    </source>
</evidence>
<evidence type="ECO:0000313" key="3">
    <source>
        <dbReference type="EMBL" id="GGE34884.1"/>
    </source>
</evidence>
<sequence length="329" mass="36921">MKNILFALLFSAVFIQYATSQKIPLQDDFAHTYSIVAYDEKTGEMAVGVQSHWFAVGKVVPWVKAGVGVVATQSFANVDYGIKGLEFLEEGAQPKEAFSEVMSKDEGAAFRQVAIMNSRGEVFAYTGEQCIAEASHYVGTNFSVQANMMSNKNVVPAMVEAYQRNRNLPLAERVLATLKEAQNAGGDIRGMQSAALVVVDGKSDKTINPAVKKIDLRVDDAAYPLDELERLLEVHRAYEYMNEADVALEKKDFSKALNLYLEAEKLQPENIEIQFWKALAMMQSPQKEKGTREMKKIISKHSNWQHLLYRLVEVEVISLTREDLKVLEK</sequence>
<reference evidence="4" key="1">
    <citation type="journal article" date="2019" name="Int. J. Syst. Evol. Microbiol.">
        <title>The Global Catalogue of Microorganisms (GCM) 10K type strain sequencing project: providing services to taxonomists for standard genome sequencing and annotation.</title>
        <authorList>
            <consortium name="The Broad Institute Genomics Platform"/>
            <consortium name="The Broad Institute Genome Sequencing Center for Infectious Disease"/>
            <person name="Wu L."/>
            <person name="Ma J."/>
        </authorList>
    </citation>
    <scope>NUCLEOTIDE SEQUENCE [LARGE SCALE GENOMIC DNA]</scope>
    <source>
        <strain evidence="4">CGMCC 1.12931</strain>
    </source>
</reference>
<keyword evidence="4" id="KW-1185">Reference proteome</keyword>
<feature type="chain" id="PRO_5046140569" description="Zn-dependent protease" evidence="2">
    <location>
        <begin position="19"/>
        <end position="329"/>
    </location>
</feature>
<keyword evidence="2" id="KW-0732">Signal</keyword>
<gene>
    <name evidence="3" type="ORF">GCM10010832_13840</name>
</gene>
<dbReference type="SUPFAM" id="SSF56235">
    <property type="entry name" value="N-terminal nucleophile aminohydrolases (Ntn hydrolases)"/>
    <property type="match status" value="1"/>
</dbReference>
<dbReference type="PANTHER" id="PTHR39328:SF1">
    <property type="entry name" value="BLL2871 PROTEIN"/>
    <property type="match status" value="1"/>
</dbReference>
<dbReference type="SUPFAM" id="SSF48452">
    <property type="entry name" value="TPR-like"/>
    <property type="match status" value="1"/>
</dbReference>
<dbReference type="InterPro" id="IPR011990">
    <property type="entry name" value="TPR-like_helical_dom_sf"/>
</dbReference>
<feature type="signal peptide" evidence="2">
    <location>
        <begin position="1"/>
        <end position="18"/>
    </location>
</feature>
<dbReference type="Gene3D" id="3.60.20.10">
    <property type="entry name" value="Glutamine Phosphoribosylpyrophosphate, subunit 1, domain 1"/>
    <property type="match status" value="1"/>
</dbReference>